<dbReference type="Pfam" id="PF03176">
    <property type="entry name" value="MMPL"/>
    <property type="match status" value="2"/>
</dbReference>
<protein>
    <recommendedName>
        <fullName evidence="7">Membrane transport protein MMPL domain-containing protein</fullName>
    </recommendedName>
</protein>
<sequence>MAALHGRLILLWILLAVILVFSLTGIARLRFDDELFRFFDSDIAAFDDFVALSQAFEGDSNDVIVLIEAPDLADPDVAGAVSDFLLDAQFVPGVRAAISPFSLRVGGEDGAVAPLFPYPPLPRAEMAARLDAERADNPSLSRLMSADRRAMIVVLPITEDGEDDLRERRTQVGALEELGDRLAAAAPGVSVALSGYPVLRDNVARALIDDIVMLTGFGILVGFFIAITTFRSLRLALLTLPGPVMAVSVAIGLHGHLGVAINTMTIALPVLVLVLATSDSIHIGFERARQAGRASTRATVRAVRRVAVACIFAAVTTAVAFAALATSRSEILAEMGRMGVIVALASVFTVILTQTTVLATAGRFAWFAPLFDRLSVHPPFSRGLENLPRLALAAPRRIAWAGLAVLAISTLLYSQAGPRYSLMDSLKPDSPIRTVFDRVEAKVAPVSQIQIPVTSTDPEIVAKVRDVVAEVTESPNVQSIADVVGGAEAVESELPAPLARRLVSRDGTQSLVSVPFRYENGQETLALAERIDAAIAAEPGLAEIEVGRATGLPVMSARVAEVVLDEINRSLLIALGGVAVLIFIWLGNLRIALISLVPNMLPVTLIGAWLMLTGKGIEFSNGLALTVAFGVAVDDTLHVLNRLRLNGGIAHFERARVAAALEEVAPALVTTSLVLVLGMGGTLFAENKGVSDFGKIAMAVYLLALIADLIILPAVLAVFGPRRKHGKLEKEPS</sequence>
<proteinExistence type="predicted"/>
<feature type="transmembrane region" description="Helical" evidence="6">
    <location>
        <begin position="664"/>
        <end position="684"/>
    </location>
</feature>
<feature type="transmembrane region" description="Helical" evidence="6">
    <location>
        <begin position="567"/>
        <end position="586"/>
    </location>
</feature>
<keyword evidence="2" id="KW-1003">Cell membrane</keyword>
<keyword evidence="4 6" id="KW-1133">Transmembrane helix</keyword>
<evidence type="ECO:0000256" key="1">
    <source>
        <dbReference type="ARBA" id="ARBA00004651"/>
    </source>
</evidence>
<evidence type="ECO:0000256" key="2">
    <source>
        <dbReference type="ARBA" id="ARBA00022475"/>
    </source>
</evidence>
<dbReference type="Proteomes" id="UP000617355">
    <property type="component" value="Unassembled WGS sequence"/>
</dbReference>
<feature type="transmembrane region" description="Helical" evidence="6">
    <location>
        <begin position="593"/>
        <end position="611"/>
    </location>
</feature>
<dbReference type="Gene3D" id="1.20.1640.10">
    <property type="entry name" value="Multidrug efflux transporter AcrB transmembrane domain"/>
    <property type="match status" value="2"/>
</dbReference>
<dbReference type="SUPFAM" id="SSF82866">
    <property type="entry name" value="Multidrug efflux transporter AcrB transmembrane domain"/>
    <property type="match status" value="2"/>
</dbReference>
<feature type="transmembrane region" description="Helical" evidence="6">
    <location>
        <begin position="696"/>
        <end position="720"/>
    </location>
</feature>
<dbReference type="InterPro" id="IPR050545">
    <property type="entry name" value="Mycobact_MmpL"/>
</dbReference>
<reference evidence="9" key="1">
    <citation type="journal article" date="2019" name="Int. J. Syst. Evol. Microbiol.">
        <title>The Global Catalogue of Microorganisms (GCM) 10K type strain sequencing project: providing services to taxonomists for standard genome sequencing and annotation.</title>
        <authorList>
            <consortium name="The Broad Institute Genomics Platform"/>
            <consortium name="The Broad Institute Genome Sequencing Center for Infectious Disease"/>
            <person name="Wu L."/>
            <person name="Ma J."/>
        </authorList>
    </citation>
    <scope>NUCLEOTIDE SEQUENCE [LARGE SCALE GENOMIC DNA]</scope>
    <source>
        <strain evidence="9">CGMCC 1.12922</strain>
    </source>
</reference>
<dbReference type="PANTHER" id="PTHR33406">
    <property type="entry name" value="MEMBRANE PROTEIN MJ1562-RELATED"/>
    <property type="match status" value="1"/>
</dbReference>
<comment type="caution">
    <text evidence="8">The sequence shown here is derived from an EMBL/GenBank/DDBJ whole genome shotgun (WGS) entry which is preliminary data.</text>
</comment>
<evidence type="ECO:0000313" key="8">
    <source>
        <dbReference type="EMBL" id="GGD44756.1"/>
    </source>
</evidence>
<feature type="transmembrane region" description="Helical" evidence="6">
    <location>
        <begin position="266"/>
        <end position="285"/>
    </location>
</feature>
<keyword evidence="9" id="KW-1185">Reference proteome</keyword>
<evidence type="ECO:0000313" key="9">
    <source>
        <dbReference type="Proteomes" id="UP000617355"/>
    </source>
</evidence>
<accession>A0ABQ1QWG6</accession>
<evidence type="ECO:0000256" key="5">
    <source>
        <dbReference type="ARBA" id="ARBA00023136"/>
    </source>
</evidence>
<gene>
    <name evidence="8" type="ORF">GCM10011358_30650</name>
</gene>
<dbReference type="InterPro" id="IPR004869">
    <property type="entry name" value="MMPL_dom"/>
</dbReference>
<feature type="domain" description="Membrane transport protein MMPL" evidence="7">
    <location>
        <begin position="461"/>
        <end position="722"/>
    </location>
</feature>
<dbReference type="EMBL" id="BMGI01000005">
    <property type="protein sequence ID" value="GGD44756.1"/>
    <property type="molecule type" value="Genomic_DNA"/>
</dbReference>
<feature type="domain" description="Membrane transport protein MMPL" evidence="7">
    <location>
        <begin position="118"/>
        <end position="369"/>
    </location>
</feature>
<feature type="transmembrane region" description="Helical" evidence="6">
    <location>
        <begin position="6"/>
        <end position="27"/>
    </location>
</feature>
<evidence type="ECO:0000256" key="6">
    <source>
        <dbReference type="SAM" id="Phobius"/>
    </source>
</evidence>
<evidence type="ECO:0000256" key="4">
    <source>
        <dbReference type="ARBA" id="ARBA00022989"/>
    </source>
</evidence>
<evidence type="ECO:0000259" key="7">
    <source>
        <dbReference type="Pfam" id="PF03176"/>
    </source>
</evidence>
<evidence type="ECO:0000256" key="3">
    <source>
        <dbReference type="ARBA" id="ARBA00022692"/>
    </source>
</evidence>
<organism evidence="8 9">
    <name type="scientific">Sinisalibacter lacisalsi</name>
    <dbReference type="NCBI Taxonomy" id="1526570"/>
    <lineage>
        <taxon>Bacteria</taxon>
        <taxon>Pseudomonadati</taxon>
        <taxon>Pseudomonadota</taxon>
        <taxon>Alphaproteobacteria</taxon>
        <taxon>Rhodobacterales</taxon>
        <taxon>Roseobacteraceae</taxon>
        <taxon>Sinisalibacter</taxon>
    </lineage>
</organism>
<comment type="subcellular location">
    <subcellularLocation>
        <location evidence="1">Cell membrane</location>
        <topology evidence="1">Multi-pass membrane protein</topology>
    </subcellularLocation>
</comment>
<feature type="transmembrane region" description="Helical" evidence="6">
    <location>
        <begin position="211"/>
        <end position="228"/>
    </location>
</feature>
<keyword evidence="3 6" id="KW-0812">Transmembrane</keyword>
<keyword evidence="5 6" id="KW-0472">Membrane</keyword>
<name>A0ABQ1QWG6_9RHOB</name>
<dbReference type="PANTHER" id="PTHR33406:SF12">
    <property type="entry name" value="BLR2997 PROTEIN"/>
    <property type="match status" value="1"/>
</dbReference>
<feature type="transmembrane region" description="Helical" evidence="6">
    <location>
        <begin position="235"/>
        <end position="254"/>
    </location>
</feature>
<feature type="transmembrane region" description="Helical" evidence="6">
    <location>
        <begin position="306"/>
        <end position="326"/>
    </location>
</feature>
<feature type="transmembrane region" description="Helical" evidence="6">
    <location>
        <begin position="338"/>
        <end position="361"/>
    </location>
</feature>